<feature type="transmembrane region" description="Helical" evidence="1">
    <location>
        <begin position="397"/>
        <end position="421"/>
    </location>
</feature>
<organism evidence="2 3">
    <name type="scientific">Hyphodiscus hymeniophilus</name>
    <dbReference type="NCBI Taxonomy" id="353542"/>
    <lineage>
        <taxon>Eukaryota</taxon>
        <taxon>Fungi</taxon>
        <taxon>Dikarya</taxon>
        <taxon>Ascomycota</taxon>
        <taxon>Pezizomycotina</taxon>
        <taxon>Leotiomycetes</taxon>
        <taxon>Helotiales</taxon>
        <taxon>Hyphodiscaceae</taxon>
        <taxon>Hyphodiscus</taxon>
    </lineage>
</organism>
<gene>
    <name evidence="2" type="ORF">D0Z07_9072</name>
</gene>
<sequence>MISEVDSRILRFAFRIYLYVFLLDPMAPSQMSYFQAFNFLSTPDITASRMRSSDPPHSIGTLTLIGLIGSQCCKCAAKLDLLHGRTVNLHRMTGWLRPSDIATCIWKLRRLPGGLGLGLMMVVVSLVTLTADLAVNILVYPRPQQGFCGFDYGLVMNWTIGEEQFIQPPPNSYPARIASNAQIFSVSNGCPIGIYSKIPWSGNATFCANELDIMGTWDCEIFGSDYNFDGNADPYYIGDWLQNNTLQYDAWSSTEYSNKYGQSSHIVIWSSSTGFDPLGESFDVLASVDMNGTYDETKTMRTYQCKVVSNYTSDLDHIQSILKQMQSNDSLAAWKDGLEADLYLGDLSDIDYNVGQSIAQRLNSMTMVQGGSNFVDRTSLDYPFFGCIEYVTYISPAILALIGFTGFCLLTVAFYWIILFYRLGRHALPSFLHGEDTHTIKPVPDSILSWMLQASRENALGAQMAYGENAALAGVPRKERELHNWAFSVAEPGSHVARMVRIHGDAAPQMVEQVYMNLQQK</sequence>
<dbReference type="EMBL" id="VNKQ01000020">
    <property type="protein sequence ID" value="KAG0645099.1"/>
    <property type="molecule type" value="Genomic_DNA"/>
</dbReference>
<evidence type="ECO:0000313" key="3">
    <source>
        <dbReference type="Proteomes" id="UP000785200"/>
    </source>
</evidence>
<protein>
    <submittedName>
        <fullName evidence="2">Uncharacterized protein</fullName>
    </submittedName>
</protein>
<dbReference type="OrthoDB" id="5399485at2759"/>
<evidence type="ECO:0000256" key="1">
    <source>
        <dbReference type="SAM" id="Phobius"/>
    </source>
</evidence>
<reference evidence="2" key="1">
    <citation type="submission" date="2019-07" db="EMBL/GenBank/DDBJ databases">
        <title>Hyphodiscus hymeniophilus genome sequencing and assembly.</title>
        <authorList>
            <person name="Kramer G."/>
            <person name="Nodwell J."/>
        </authorList>
    </citation>
    <scope>NUCLEOTIDE SEQUENCE</scope>
    <source>
        <strain evidence="2">ATCC 34498</strain>
    </source>
</reference>
<feature type="transmembrane region" description="Helical" evidence="1">
    <location>
        <begin position="115"/>
        <end position="140"/>
    </location>
</feature>
<keyword evidence="1" id="KW-0472">Membrane</keyword>
<name>A0A9P6SJS2_9HELO</name>
<dbReference type="Proteomes" id="UP000785200">
    <property type="component" value="Unassembled WGS sequence"/>
</dbReference>
<accession>A0A9P6SJS2</accession>
<keyword evidence="1" id="KW-1133">Transmembrane helix</keyword>
<keyword evidence="3" id="KW-1185">Reference proteome</keyword>
<evidence type="ECO:0000313" key="2">
    <source>
        <dbReference type="EMBL" id="KAG0645099.1"/>
    </source>
</evidence>
<comment type="caution">
    <text evidence="2">The sequence shown here is derived from an EMBL/GenBank/DDBJ whole genome shotgun (WGS) entry which is preliminary data.</text>
</comment>
<proteinExistence type="predicted"/>
<keyword evidence="1" id="KW-0812">Transmembrane</keyword>
<dbReference type="AlphaFoldDB" id="A0A9P6SJS2"/>